<evidence type="ECO:0000313" key="11">
    <source>
        <dbReference type="EMBL" id="QCD46533.1"/>
    </source>
</evidence>
<organism evidence="11 12">
    <name type="scientific">Campylobacter rectus</name>
    <name type="common">Wolinella recta</name>
    <dbReference type="NCBI Taxonomy" id="203"/>
    <lineage>
        <taxon>Bacteria</taxon>
        <taxon>Pseudomonadati</taxon>
        <taxon>Campylobacterota</taxon>
        <taxon>Epsilonproteobacteria</taxon>
        <taxon>Campylobacterales</taxon>
        <taxon>Campylobacteraceae</taxon>
        <taxon>Campylobacter</taxon>
    </lineage>
</organism>
<feature type="domain" description="ABC transmembrane type-2" evidence="10">
    <location>
        <begin position="26"/>
        <end position="248"/>
    </location>
</feature>
<evidence type="ECO:0000256" key="3">
    <source>
        <dbReference type="ARBA" id="ARBA00022448"/>
    </source>
</evidence>
<reference evidence="11 12" key="1">
    <citation type="submission" date="2016-07" db="EMBL/GenBank/DDBJ databases">
        <title>Comparative genomics of the Campylobacter concisus group.</title>
        <authorList>
            <person name="Miller W.G."/>
            <person name="Yee E."/>
            <person name="Chapman M.H."/>
            <person name="Huynh S."/>
            <person name="Bono J.L."/>
            <person name="On S.L.W."/>
            <person name="StLeger J."/>
            <person name="Foster G."/>
            <person name="Parker C.T."/>
        </authorList>
    </citation>
    <scope>NUCLEOTIDE SEQUENCE [LARGE SCALE GENOMIC DNA]</scope>
    <source>
        <strain evidence="11 12">ATCC 33238</strain>
    </source>
</reference>
<evidence type="ECO:0000256" key="8">
    <source>
        <dbReference type="ARBA" id="ARBA00023136"/>
    </source>
</evidence>
<dbReference type="AlphaFoldDB" id="A0A6G5QLC8"/>
<feature type="transmembrane region" description="Helical" evidence="9">
    <location>
        <begin position="63"/>
        <end position="85"/>
    </location>
</feature>
<dbReference type="Proteomes" id="UP000502377">
    <property type="component" value="Chromosome"/>
</dbReference>
<evidence type="ECO:0000256" key="9">
    <source>
        <dbReference type="RuleBase" id="RU361157"/>
    </source>
</evidence>
<keyword evidence="4 9" id="KW-1003">Cell membrane</keyword>
<dbReference type="KEGG" id="crx:CRECT_0855"/>
<sequence length="256" mass="29230">MIRNEIINIYQLVKFDLKSRYAKTGLGQIWYIVSPVVMLFIYTVIFSDFMSARLGISDQAYSYSIYLIPGLFAFSAFSSALAIMIETPFAKAGILKKVSTPLYAFELSPLIIQYIIFAFSMFIGILFLAAVKGLSLNLLFLIPLMALQFVFTFGLGLLFSVFSVFFRDIKEVVPIVLQLLFWATPIVYPAEIMEKKAPILLDINPLYYFIKPYQNIFLFDEFKISDFIAPFFAASVAFLLGFYFYKKLISAVKDVL</sequence>
<name>A0A6G5QLC8_CAMRE</name>
<dbReference type="GO" id="GO:0015920">
    <property type="term" value="P:lipopolysaccharide transport"/>
    <property type="evidence" value="ECO:0007669"/>
    <property type="project" value="TreeGrafter"/>
</dbReference>
<evidence type="ECO:0000256" key="2">
    <source>
        <dbReference type="ARBA" id="ARBA00007783"/>
    </source>
</evidence>
<keyword evidence="3 9" id="KW-0813">Transport</keyword>
<feature type="transmembrane region" description="Helical" evidence="9">
    <location>
        <begin position="227"/>
        <end position="245"/>
    </location>
</feature>
<evidence type="ECO:0000313" key="12">
    <source>
        <dbReference type="Proteomes" id="UP000502377"/>
    </source>
</evidence>
<dbReference type="Pfam" id="PF01061">
    <property type="entry name" value="ABC2_membrane"/>
    <property type="match status" value="1"/>
</dbReference>
<evidence type="ECO:0000256" key="1">
    <source>
        <dbReference type="ARBA" id="ARBA00004651"/>
    </source>
</evidence>
<accession>A0A6G5QLC8</accession>
<keyword evidence="5 9" id="KW-0812">Transmembrane</keyword>
<comment type="subcellular location">
    <subcellularLocation>
        <location evidence="1 9">Cell membrane</location>
        <topology evidence="1 9">Multi-pass membrane protein</topology>
    </subcellularLocation>
</comment>
<dbReference type="InterPro" id="IPR013525">
    <property type="entry name" value="ABC2_TM"/>
</dbReference>
<keyword evidence="7" id="KW-0625">Polysaccharide transport</keyword>
<keyword evidence="7" id="KW-0762">Sugar transport</keyword>
<dbReference type="GO" id="GO:0005886">
    <property type="term" value="C:plasma membrane"/>
    <property type="evidence" value="ECO:0007669"/>
    <property type="project" value="UniProtKB-SubCell"/>
</dbReference>
<dbReference type="RefSeq" id="WP_002945109.1">
    <property type="nucleotide sequence ID" value="NZ_CP012543.1"/>
</dbReference>
<evidence type="ECO:0000256" key="7">
    <source>
        <dbReference type="ARBA" id="ARBA00023047"/>
    </source>
</evidence>
<dbReference type="GO" id="GO:0140359">
    <property type="term" value="F:ABC-type transporter activity"/>
    <property type="evidence" value="ECO:0007669"/>
    <property type="project" value="InterPro"/>
</dbReference>
<dbReference type="GO" id="GO:0015774">
    <property type="term" value="P:polysaccharide transport"/>
    <property type="evidence" value="ECO:0007669"/>
    <property type="project" value="UniProtKB-KW"/>
</dbReference>
<dbReference type="PROSITE" id="PS51012">
    <property type="entry name" value="ABC_TM2"/>
    <property type="match status" value="1"/>
</dbReference>
<feature type="transmembrane region" description="Helical" evidence="9">
    <location>
        <begin position="138"/>
        <end position="166"/>
    </location>
</feature>
<gene>
    <name evidence="11" type="ORF">CRECT_0855</name>
</gene>
<dbReference type="EMBL" id="CP012543">
    <property type="protein sequence ID" value="QCD46533.1"/>
    <property type="molecule type" value="Genomic_DNA"/>
</dbReference>
<feature type="transmembrane region" description="Helical" evidence="9">
    <location>
        <begin position="111"/>
        <end position="131"/>
    </location>
</feature>
<keyword evidence="8 9" id="KW-0472">Membrane</keyword>
<feature type="transmembrane region" description="Helical" evidence="9">
    <location>
        <begin position="172"/>
        <end position="190"/>
    </location>
</feature>
<protein>
    <recommendedName>
        <fullName evidence="9">Transport permease protein</fullName>
    </recommendedName>
</protein>
<dbReference type="PANTHER" id="PTHR30413">
    <property type="entry name" value="INNER MEMBRANE TRANSPORT PERMEASE"/>
    <property type="match status" value="1"/>
</dbReference>
<evidence type="ECO:0000256" key="4">
    <source>
        <dbReference type="ARBA" id="ARBA00022475"/>
    </source>
</evidence>
<feature type="transmembrane region" description="Helical" evidence="9">
    <location>
        <begin position="29"/>
        <end position="51"/>
    </location>
</feature>
<dbReference type="PANTHER" id="PTHR30413:SF10">
    <property type="entry name" value="CAPSULE POLYSACCHARIDE EXPORT INNER-MEMBRANE PROTEIN CTRC"/>
    <property type="match status" value="1"/>
</dbReference>
<evidence type="ECO:0000256" key="6">
    <source>
        <dbReference type="ARBA" id="ARBA00022989"/>
    </source>
</evidence>
<evidence type="ECO:0000256" key="5">
    <source>
        <dbReference type="ARBA" id="ARBA00022692"/>
    </source>
</evidence>
<proteinExistence type="inferred from homology"/>
<keyword evidence="6 9" id="KW-1133">Transmembrane helix</keyword>
<comment type="similarity">
    <text evidence="2 9">Belongs to the ABC-2 integral membrane protein family.</text>
</comment>
<dbReference type="InterPro" id="IPR047817">
    <property type="entry name" value="ABC2_TM_bact-type"/>
</dbReference>
<evidence type="ECO:0000259" key="10">
    <source>
        <dbReference type="PROSITE" id="PS51012"/>
    </source>
</evidence>